<name>A0A9P1D3S4_9DINO</name>
<evidence type="ECO:0000313" key="1">
    <source>
        <dbReference type="EMBL" id="CAI4001426.1"/>
    </source>
</evidence>
<dbReference type="EMBL" id="CAMXCT010002935">
    <property type="protein sequence ID" value="CAI4001426.1"/>
    <property type="molecule type" value="Genomic_DNA"/>
</dbReference>
<sequence>MAPLQGPPMLSLFRGLKLHVEAVFQEIAVVFSPQNYSSTQEDLDLRAKQVAWRINSGSLKSLYQKISGEEDSPREIMEIIEEETSLSITDENEDGIFNEKLQSAYL</sequence>
<organism evidence="1">
    <name type="scientific">Cladocopium goreaui</name>
    <dbReference type="NCBI Taxonomy" id="2562237"/>
    <lineage>
        <taxon>Eukaryota</taxon>
        <taxon>Sar</taxon>
        <taxon>Alveolata</taxon>
        <taxon>Dinophyceae</taxon>
        <taxon>Suessiales</taxon>
        <taxon>Symbiodiniaceae</taxon>
        <taxon>Cladocopium</taxon>
    </lineage>
</organism>
<proteinExistence type="predicted"/>
<evidence type="ECO:0000313" key="3">
    <source>
        <dbReference type="Proteomes" id="UP001152797"/>
    </source>
</evidence>
<reference evidence="1" key="1">
    <citation type="submission" date="2022-10" db="EMBL/GenBank/DDBJ databases">
        <authorList>
            <person name="Chen Y."/>
            <person name="Dougan E. K."/>
            <person name="Chan C."/>
            <person name="Rhodes N."/>
            <person name="Thang M."/>
        </authorList>
    </citation>
    <scope>NUCLEOTIDE SEQUENCE</scope>
</reference>
<dbReference type="EMBL" id="CAMXCT030002935">
    <property type="protein sequence ID" value="CAL4788738.1"/>
    <property type="molecule type" value="Genomic_DNA"/>
</dbReference>
<dbReference type="EMBL" id="CAMXCT020002935">
    <property type="protein sequence ID" value="CAL1154801.1"/>
    <property type="molecule type" value="Genomic_DNA"/>
</dbReference>
<reference evidence="2" key="2">
    <citation type="submission" date="2024-04" db="EMBL/GenBank/DDBJ databases">
        <authorList>
            <person name="Chen Y."/>
            <person name="Shah S."/>
            <person name="Dougan E. K."/>
            <person name="Thang M."/>
            <person name="Chan C."/>
        </authorList>
    </citation>
    <scope>NUCLEOTIDE SEQUENCE [LARGE SCALE GENOMIC DNA]</scope>
</reference>
<accession>A0A9P1D3S4</accession>
<evidence type="ECO:0000313" key="2">
    <source>
        <dbReference type="EMBL" id="CAL1154801.1"/>
    </source>
</evidence>
<dbReference type="OrthoDB" id="10539735at2759"/>
<keyword evidence="3" id="KW-1185">Reference proteome</keyword>
<dbReference type="AlphaFoldDB" id="A0A9P1D3S4"/>
<comment type="caution">
    <text evidence="1">The sequence shown here is derived from an EMBL/GenBank/DDBJ whole genome shotgun (WGS) entry which is preliminary data.</text>
</comment>
<gene>
    <name evidence="1" type="ORF">C1SCF055_LOCUS27474</name>
</gene>
<protein>
    <submittedName>
        <fullName evidence="1">Uncharacterized protein</fullName>
    </submittedName>
</protein>
<dbReference type="Proteomes" id="UP001152797">
    <property type="component" value="Unassembled WGS sequence"/>
</dbReference>